<dbReference type="RefSeq" id="YP_610964.1">
    <property type="nucleotide sequence ID" value="NC_008034.1"/>
</dbReference>
<dbReference type="GeneID" id="5142282"/>
<protein>
    <submittedName>
        <fullName evidence="2">Uncharacterized protein</fullName>
    </submittedName>
</protein>
<dbReference type="KEGG" id="vg:5142282"/>
<keyword evidence="1" id="KW-0175">Coiled coil</keyword>
<organism evidence="2 3">
    <name type="scientific">Dracaena mottle virus</name>
    <dbReference type="NCBI Taxonomy" id="380669"/>
    <lineage>
        <taxon>Viruses</taxon>
        <taxon>Riboviria</taxon>
        <taxon>Pararnavirae</taxon>
        <taxon>Artverviricota</taxon>
        <taxon>Revtraviricetes</taxon>
        <taxon>Ortervirales</taxon>
        <taxon>Caulimoviridae</taxon>
        <taxon>Badnavirus</taxon>
        <taxon>Badnavirus maculadracaenae</taxon>
    </lineage>
</organism>
<proteinExistence type="predicted"/>
<feature type="coiled-coil region" evidence="1">
    <location>
        <begin position="53"/>
        <end position="80"/>
    </location>
</feature>
<evidence type="ECO:0000256" key="1">
    <source>
        <dbReference type="SAM" id="Coils"/>
    </source>
</evidence>
<evidence type="ECO:0000313" key="2">
    <source>
        <dbReference type="EMBL" id="ABE77343.1"/>
    </source>
</evidence>
<keyword evidence="3" id="KW-1185">Reference proteome</keyword>
<dbReference type="Proteomes" id="UP000204139">
    <property type="component" value="Segment"/>
</dbReference>
<dbReference type="EMBL" id="DQ473478">
    <property type="protein sequence ID" value="ABE77343.1"/>
    <property type="molecule type" value="Genomic_DNA"/>
</dbReference>
<reference evidence="2 3" key="1">
    <citation type="journal article" date="2007" name="Virus Genes">
        <title>Complete genomic sequence of Dracaena mottle virus, a distinct badnavirus.</title>
        <authorList>
            <person name="Su L."/>
            <person name="Gao S."/>
            <person name="Huang Y."/>
            <person name="Ji C."/>
            <person name="Wang D."/>
            <person name="Ma Y."/>
            <person name="Fang R."/>
            <person name="Chen X."/>
        </authorList>
    </citation>
    <scope>NUCLEOTIDE SEQUENCE [LARGE SCALE GENOMIC DNA]</scope>
</reference>
<name>Q1KLD4_9VIRU</name>
<evidence type="ECO:0000313" key="3">
    <source>
        <dbReference type="Proteomes" id="UP000204139"/>
    </source>
</evidence>
<sequence>MSEWRQTQASDTFREALQATESISRSALAFTDPEQPGPSKVIIRQLNTLLQLVYQLHLKVDKLQEQVDKLNRKEAAAKEIALPSNLIDEISNKLSTLKISEPKSAIIKAPRRTYFFTDPQVILNKERARKS</sequence>
<accession>Q1KLD4</accession>